<dbReference type="SUPFAM" id="SSF54427">
    <property type="entry name" value="NTF2-like"/>
    <property type="match status" value="1"/>
</dbReference>
<gene>
    <name evidence="2" type="ORF">J2853_003435</name>
</gene>
<evidence type="ECO:0000313" key="2">
    <source>
        <dbReference type="EMBL" id="MDP9844224.1"/>
    </source>
</evidence>
<dbReference type="InterPro" id="IPR027843">
    <property type="entry name" value="DUF4440"/>
</dbReference>
<name>A0ABT9QE48_9ACTN</name>
<proteinExistence type="predicted"/>
<feature type="domain" description="DUF4440" evidence="1">
    <location>
        <begin position="15"/>
        <end position="123"/>
    </location>
</feature>
<sequence length="136" mass="14370">MTILADPDDRALLLDRDRSFFDALVAADLSCLDDLLADDFVMVAIDNGATVTRADLLGLMSSGTVRFPAVQSFPDEAVVRRIGDVGIVVGRTGMNFTGADGAVFTAGSRYTHVFVSDSVAGWRLVSAQGTEIKPGS</sequence>
<comment type="caution">
    <text evidence="2">The sequence shown here is derived from an EMBL/GenBank/DDBJ whole genome shotgun (WGS) entry which is preliminary data.</text>
</comment>
<protein>
    <submittedName>
        <fullName evidence="2">Ketosteroid isomerase-like protein</fullName>
    </submittedName>
</protein>
<keyword evidence="3" id="KW-1185">Reference proteome</keyword>
<dbReference type="InterPro" id="IPR032710">
    <property type="entry name" value="NTF2-like_dom_sf"/>
</dbReference>
<evidence type="ECO:0000313" key="3">
    <source>
        <dbReference type="Proteomes" id="UP001225356"/>
    </source>
</evidence>
<accession>A0ABT9QE48</accession>
<dbReference type="Gene3D" id="3.10.450.50">
    <property type="match status" value="1"/>
</dbReference>
<reference evidence="2 3" key="1">
    <citation type="submission" date="2023-07" db="EMBL/GenBank/DDBJ databases">
        <title>Sequencing the genomes of 1000 actinobacteria strains.</title>
        <authorList>
            <person name="Klenk H.-P."/>
        </authorList>
    </citation>
    <scope>NUCLEOTIDE SEQUENCE [LARGE SCALE GENOMIC DNA]</scope>
    <source>
        <strain evidence="2 3">DSM 46740</strain>
    </source>
</reference>
<dbReference type="Proteomes" id="UP001225356">
    <property type="component" value="Unassembled WGS sequence"/>
</dbReference>
<dbReference type="Pfam" id="PF14534">
    <property type="entry name" value="DUF4440"/>
    <property type="match status" value="1"/>
</dbReference>
<dbReference type="EMBL" id="JAUSQU010000001">
    <property type="protein sequence ID" value="MDP9844224.1"/>
    <property type="molecule type" value="Genomic_DNA"/>
</dbReference>
<organism evidence="2 3">
    <name type="scientific">Streptosporangium lutulentum</name>
    <dbReference type="NCBI Taxonomy" id="1461250"/>
    <lineage>
        <taxon>Bacteria</taxon>
        <taxon>Bacillati</taxon>
        <taxon>Actinomycetota</taxon>
        <taxon>Actinomycetes</taxon>
        <taxon>Streptosporangiales</taxon>
        <taxon>Streptosporangiaceae</taxon>
        <taxon>Streptosporangium</taxon>
    </lineage>
</organism>
<dbReference type="RefSeq" id="WP_307558929.1">
    <property type="nucleotide sequence ID" value="NZ_JAUSQU010000001.1"/>
</dbReference>
<evidence type="ECO:0000259" key="1">
    <source>
        <dbReference type="Pfam" id="PF14534"/>
    </source>
</evidence>